<reference evidence="1" key="1">
    <citation type="submission" date="2014-11" db="EMBL/GenBank/DDBJ databases">
        <authorList>
            <person name="Amaro Gonzalez C."/>
        </authorList>
    </citation>
    <scope>NUCLEOTIDE SEQUENCE</scope>
</reference>
<dbReference type="AlphaFoldDB" id="A0A0E9QK71"/>
<organism evidence="1">
    <name type="scientific">Anguilla anguilla</name>
    <name type="common">European freshwater eel</name>
    <name type="synonym">Muraena anguilla</name>
    <dbReference type="NCBI Taxonomy" id="7936"/>
    <lineage>
        <taxon>Eukaryota</taxon>
        <taxon>Metazoa</taxon>
        <taxon>Chordata</taxon>
        <taxon>Craniata</taxon>
        <taxon>Vertebrata</taxon>
        <taxon>Euteleostomi</taxon>
        <taxon>Actinopterygii</taxon>
        <taxon>Neopterygii</taxon>
        <taxon>Teleostei</taxon>
        <taxon>Anguilliformes</taxon>
        <taxon>Anguillidae</taxon>
        <taxon>Anguilla</taxon>
    </lineage>
</organism>
<evidence type="ECO:0000313" key="1">
    <source>
        <dbReference type="EMBL" id="JAH16902.1"/>
    </source>
</evidence>
<proteinExistence type="predicted"/>
<dbReference type="EMBL" id="GBXM01091675">
    <property type="protein sequence ID" value="JAH16902.1"/>
    <property type="molecule type" value="Transcribed_RNA"/>
</dbReference>
<reference evidence="1" key="2">
    <citation type="journal article" date="2015" name="Fish Shellfish Immunol.">
        <title>Early steps in the European eel (Anguilla anguilla)-Vibrio vulnificus interaction in the gills: Role of the RtxA13 toxin.</title>
        <authorList>
            <person name="Callol A."/>
            <person name="Pajuelo D."/>
            <person name="Ebbesson L."/>
            <person name="Teles M."/>
            <person name="MacKenzie S."/>
            <person name="Amaro C."/>
        </authorList>
    </citation>
    <scope>NUCLEOTIDE SEQUENCE</scope>
</reference>
<name>A0A0E9QK71_ANGAN</name>
<sequence>MFTYIHPGWRDLGSFIDWVRTIIVKKNFLTPRLRLNGRDIYKYHLFTLKPFFFIPKILFLQSRFDCHTVIQTVVIAYYYQF</sequence>
<protein>
    <submittedName>
        <fullName evidence="1">Uncharacterized protein</fullName>
    </submittedName>
</protein>
<accession>A0A0E9QK71</accession>